<dbReference type="AlphaFoldDB" id="A0A6J8ATU7"/>
<dbReference type="EMBL" id="CACVKT020001968">
    <property type="protein sequence ID" value="CAC5373772.1"/>
    <property type="molecule type" value="Genomic_DNA"/>
</dbReference>
<dbReference type="Proteomes" id="UP000507470">
    <property type="component" value="Unassembled WGS sequence"/>
</dbReference>
<dbReference type="InterPro" id="IPR045063">
    <property type="entry name" value="Dynamin_N"/>
</dbReference>
<evidence type="ECO:0000256" key="1">
    <source>
        <dbReference type="SAM" id="MobiDB-lite"/>
    </source>
</evidence>
<protein>
    <recommendedName>
        <fullName evidence="2">Dynamin N-terminal domain-containing protein</fullName>
    </recommendedName>
</protein>
<dbReference type="PANTHER" id="PTHR26392:SF92">
    <property type="entry name" value="PROTEIN KINASE DOMAIN-CONTAINING PROTEIN"/>
    <property type="match status" value="1"/>
</dbReference>
<dbReference type="Pfam" id="PF00350">
    <property type="entry name" value="Dynamin_N"/>
    <property type="match status" value="1"/>
</dbReference>
<name>A0A6J8ATU7_MYTCO</name>
<evidence type="ECO:0000259" key="2">
    <source>
        <dbReference type="Pfam" id="PF00350"/>
    </source>
</evidence>
<evidence type="ECO:0000313" key="3">
    <source>
        <dbReference type="EMBL" id="CAC5373772.1"/>
    </source>
</evidence>
<feature type="domain" description="Dynamin N-terminal" evidence="2">
    <location>
        <begin position="127"/>
        <end position="264"/>
    </location>
</feature>
<reference evidence="3 4" key="1">
    <citation type="submission" date="2020-06" db="EMBL/GenBank/DDBJ databases">
        <authorList>
            <person name="Li R."/>
            <person name="Bekaert M."/>
        </authorList>
    </citation>
    <scope>NUCLEOTIDE SEQUENCE [LARGE SCALE GENOMIC DNA]</scope>
    <source>
        <strain evidence="4">wild</strain>
    </source>
</reference>
<proteinExistence type="predicted"/>
<sequence>MAASKQCDSDRNDTKENYRDTWIPPKNELDDSLIDIAASMQCDSDWCSNADTQDLKENCKDSRLSTKNELDDSLIDIAASMQCDSDWCSNADTQDLKENCKDSRFSTKNDLDDTCINIAASMQCDSGKTSAGKTTLINQLVGKNVFVTGILPTTGKITRIRNSQTMKIRCYSKDETITKEKEVQDVKNLKSIIKNLSHIQMRSRYLPDIYFVDVYLPVPILKGNVIIVDTPAIGENESLDNILLDYLPYAVSFVFVVNAKQHSSGIHENKLLKFLKTIMDNREKMPCFDPREVLFLTNQWDLIENYDSSSEVDDDNFWEKNDQHTQTWLEKGLITISLPNTRLQETIEKNKNKRVEFYYRFLKDFIRNAERGTLARLQMLKKSEEQQGIINQNILKIRYLQTKCQESSKELERYKNTIITKLAEKLYHYLNSPCGREDILNPSETKRICEVSYKFQLEEVPSRLKSGINDGAKDRK</sequence>
<keyword evidence="4" id="KW-1185">Reference proteome</keyword>
<feature type="compositionally biased region" description="Basic and acidic residues" evidence="1">
    <location>
        <begin position="7"/>
        <end position="19"/>
    </location>
</feature>
<dbReference type="Gene3D" id="3.40.50.300">
    <property type="entry name" value="P-loop containing nucleotide triphosphate hydrolases"/>
    <property type="match status" value="1"/>
</dbReference>
<dbReference type="OrthoDB" id="8927528at2759"/>
<dbReference type="PANTHER" id="PTHR26392">
    <property type="entry name" value="MITOGEN-ACTIVATED PROTEIN KINASE KINASE KINASE 7-RELATED"/>
    <property type="match status" value="1"/>
</dbReference>
<dbReference type="InterPro" id="IPR027417">
    <property type="entry name" value="P-loop_NTPase"/>
</dbReference>
<feature type="region of interest" description="Disordered" evidence="1">
    <location>
        <begin position="1"/>
        <end position="20"/>
    </location>
</feature>
<dbReference type="SUPFAM" id="SSF52540">
    <property type="entry name" value="P-loop containing nucleoside triphosphate hydrolases"/>
    <property type="match status" value="1"/>
</dbReference>
<accession>A0A6J8ATU7</accession>
<gene>
    <name evidence="3" type="ORF">MCOR_11401</name>
</gene>
<evidence type="ECO:0000313" key="4">
    <source>
        <dbReference type="Proteomes" id="UP000507470"/>
    </source>
</evidence>
<organism evidence="3 4">
    <name type="scientific">Mytilus coruscus</name>
    <name type="common">Sea mussel</name>
    <dbReference type="NCBI Taxonomy" id="42192"/>
    <lineage>
        <taxon>Eukaryota</taxon>
        <taxon>Metazoa</taxon>
        <taxon>Spiralia</taxon>
        <taxon>Lophotrochozoa</taxon>
        <taxon>Mollusca</taxon>
        <taxon>Bivalvia</taxon>
        <taxon>Autobranchia</taxon>
        <taxon>Pteriomorphia</taxon>
        <taxon>Mytilida</taxon>
        <taxon>Mytiloidea</taxon>
        <taxon>Mytilidae</taxon>
        <taxon>Mytilinae</taxon>
        <taxon>Mytilus</taxon>
    </lineage>
</organism>